<evidence type="ECO:0000256" key="3">
    <source>
        <dbReference type="ARBA" id="ARBA00022692"/>
    </source>
</evidence>
<dbReference type="NCBIfam" id="TIGR00374">
    <property type="entry name" value="flippase-like domain"/>
    <property type="match status" value="1"/>
</dbReference>
<dbReference type="EMBL" id="CP141259">
    <property type="protein sequence ID" value="WRL45690.1"/>
    <property type="molecule type" value="Genomic_DNA"/>
</dbReference>
<dbReference type="Pfam" id="PF03706">
    <property type="entry name" value="LPG_synthase_TM"/>
    <property type="match status" value="1"/>
</dbReference>
<reference evidence="7 8" key="1">
    <citation type="submission" date="2023-12" db="EMBL/GenBank/DDBJ databases">
        <title>A. evansii MAY27, complete genome.</title>
        <authorList>
            <person name="Wang Y."/>
        </authorList>
    </citation>
    <scope>NUCLEOTIDE SEQUENCE [LARGE SCALE GENOMIC DNA]</scope>
    <source>
        <strain evidence="7 8">MAY27</strain>
    </source>
</reference>
<gene>
    <name evidence="7" type="ORF">U5817_21205</name>
</gene>
<evidence type="ECO:0000313" key="7">
    <source>
        <dbReference type="EMBL" id="WRL45690.1"/>
    </source>
</evidence>
<feature type="transmembrane region" description="Helical" evidence="6">
    <location>
        <begin position="37"/>
        <end position="58"/>
    </location>
</feature>
<sequence length="339" mass="36639">MVLGIDNGNYPLHPAANLQKAESVSSALHLSGWRYRAVVLSVVCSAIGYLGFSLWGGWEDVTNAVAKVGTLGVAIALAMSLFNYILRFLRWQRYLGAFGHAVPWKDSMQIYLAGFALTTTPGKAGEALRGVLLKRWAVPYPQSFAAFFSERLSDLFAVVLLTLFGLTLYPDARPMIVVGGLLVIFGFVLLSQGAMLKRLGELIPAQGGRVLGLLKRAFDVMFEARRCHRVGMIISATFLSVVAWGAEALAFHLILHWMGMELSLTFSVFVYALAMLAGALSFMPGGLGGAEAVMVVLLVWKGMANADAVAATVLIRLATLWFAVAIGAFMLLRSERGMA</sequence>
<dbReference type="PANTHER" id="PTHR39087:SF2">
    <property type="entry name" value="UPF0104 MEMBRANE PROTEIN MJ1595"/>
    <property type="match status" value="1"/>
</dbReference>
<keyword evidence="3 6" id="KW-0812">Transmembrane</keyword>
<evidence type="ECO:0000256" key="6">
    <source>
        <dbReference type="SAM" id="Phobius"/>
    </source>
</evidence>
<keyword evidence="5 6" id="KW-0472">Membrane</keyword>
<evidence type="ECO:0000256" key="2">
    <source>
        <dbReference type="ARBA" id="ARBA00022475"/>
    </source>
</evidence>
<comment type="subcellular location">
    <subcellularLocation>
        <location evidence="1">Cell membrane</location>
        <topology evidence="1">Multi-pass membrane protein</topology>
    </subcellularLocation>
</comment>
<feature type="transmembrane region" description="Helical" evidence="6">
    <location>
        <begin position="260"/>
        <end position="280"/>
    </location>
</feature>
<dbReference type="PANTHER" id="PTHR39087">
    <property type="entry name" value="UPF0104 MEMBRANE PROTEIN MJ1595"/>
    <property type="match status" value="1"/>
</dbReference>
<name>A0ABZ1AIJ5_AROEV</name>
<evidence type="ECO:0000256" key="4">
    <source>
        <dbReference type="ARBA" id="ARBA00022989"/>
    </source>
</evidence>
<feature type="transmembrane region" description="Helical" evidence="6">
    <location>
        <begin position="152"/>
        <end position="169"/>
    </location>
</feature>
<proteinExistence type="predicted"/>
<feature type="transmembrane region" description="Helical" evidence="6">
    <location>
        <begin position="230"/>
        <end position="254"/>
    </location>
</feature>
<evidence type="ECO:0000256" key="5">
    <source>
        <dbReference type="ARBA" id="ARBA00023136"/>
    </source>
</evidence>
<accession>A0ABZ1AIJ5</accession>
<keyword evidence="2" id="KW-1003">Cell membrane</keyword>
<organism evidence="7 8">
    <name type="scientific">Aromatoleum evansii</name>
    <name type="common">Azoarcus evansii</name>
    <dbReference type="NCBI Taxonomy" id="59406"/>
    <lineage>
        <taxon>Bacteria</taxon>
        <taxon>Pseudomonadati</taxon>
        <taxon>Pseudomonadota</taxon>
        <taxon>Betaproteobacteria</taxon>
        <taxon>Rhodocyclales</taxon>
        <taxon>Rhodocyclaceae</taxon>
        <taxon>Aromatoleum</taxon>
    </lineage>
</organism>
<keyword evidence="4 6" id="KW-1133">Transmembrane helix</keyword>
<keyword evidence="8" id="KW-1185">Reference proteome</keyword>
<feature type="transmembrane region" description="Helical" evidence="6">
    <location>
        <begin position="64"/>
        <end position="86"/>
    </location>
</feature>
<evidence type="ECO:0000313" key="8">
    <source>
        <dbReference type="Proteomes" id="UP001626593"/>
    </source>
</evidence>
<protein>
    <submittedName>
        <fullName evidence="7">Lysylphosphatidylglycerol synthase transmembrane domain-containing protein</fullName>
    </submittedName>
</protein>
<dbReference type="InterPro" id="IPR022791">
    <property type="entry name" value="L-PG_synthase/AglD"/>
</dbReference>
<dbReference type="RefSeq" id="WP_407278723.1">
    <property type="nucleotide sequence ID" value="NZ_CP141259.1"/>
</dbReference>
<dbReference type="Proteomes" id="UP001626593">
    <property type="component" value="Chromosome"/>
</dbReference>
<feature type="transmembrane region" description="Helical" evidence="6">
    <location>
        <begin position="309"/>
        <end position="332"/>
    </location>
</feature>
<feature type="transmembrane region" description="Helical" evidence="6">
    <location>
        <begin position="175"/>
        <end position="196"/>
    </location>
</feature>
<evidence type="ECO:0000256" key="1">
    <source>
        <dbReference type="ARBA" id="ARBA00004651"/>
    </source>
</evidence>